<keyword evidence="1" id="KW-0812">Transmembrane</keyword>
<dbReference type="Proteomes" id="UP000317716">
    <property type="component" value="Unassembled WGS sequence"/>
</dbReference>
<feature type="transmembrane region" description="Helical" evidence="1">
    <location>
        <begin position="90"/>
        <end position="112"/>
    </location>
</feature>
<evidence type="ECO:0000313" key="3">
    <source>
        <dbReference type="Proteomes" id="UP000317716"/>
    </source>
</evidence>
<feature type="transmembrane region" description="Helical" evidence="1">
    <location>
        <begin position="193"/>
        <end position="211"/>
    </location>
</feature>
<dbReference type="PANTHER" id="PTHR44216">
    <property type="entry name" value="PROTEIN O-MANNOSYL-TRANSFERASE TMTC2"/>
    <property type="match status" value="1"/>
</dbReference>
<name>A0A538SKM1_UNCEI</name>
<accession>A0A538SKM1</accession>
<comment type="caution">
    <text evidence="2">The sequence shown here is derived from an EMBL/GenBank/DDBJ whole genome shotgun (WGS) entry which is preliminary data.</text>
</comment>
<dbReference type="PANTHER" id="PTHR44216:SF3">
    <property type="entry name" value="PROTEIN O-MANNOSYL-TRANSFERASE TMTC2"/>
    <property type="match status" value="1"/>
</dbReference>
<feature type="transmembrane region" description="Helical" evidence="1">
    <location>
        <begin position="283"/>
        <end position="303"/>
    </location>
</feature>
<feature type="transmembrane region" description="Helical" evidence="1">
    <location>
        <begin position="118"/>
        <end position="135"/>
    </location>
</feature>
<dbReference type="GO" id="GO:0035269">
    <property type="term" value="P:protein O-linked glycosylation via mannose"/>
    <property type="evidence" value="ECO:0007669"/>
    <property type="project" value="TreeGrafter"/>
</dbReference>
<keyword evidence="1" id="KW-0472">Membrane</keyword>
<protein>
    <submittedName>
        <fullName evidence="2">Uncharacterized protein</fullName>
    </submittedName>
</protein>
<sequence>MVFVPMFRNGFILDDFTLIANAIATPRHPELLLGLPHRDFRPLVSLLFLLNLALSGLNPAGYYVVNLILHLANVALVMRMTREFTGSRNLAWIAGALFAGTYGSYGDAIAWISGRTGPLADLFMLGSVITYGSFVESGRSRDYALALMCFTLALLSKGTAVALLPLLALTAWARGVDARSLLQPRTLRPLAPFAFLFAVYLTFQFGVVRRGSEVIGREYFLGPHMFANLAEYLARMVVPLNATSYMVSLPAAWRAPLQLGQTVLAVIMPLGWTVLLMTRAPRWAKFAVLWMVLNLLPVTFFITRTSTRYLYSPSIATACSSQASWPGGGRRPGIPRT</sequence>
<dbReference type="InterPro" id="IPR052384">
    <property type="entry name" value="TMTC_O-mannosyltransferase"/>
</dbReference>
<keyword evidence="1" id="KW-1133">Transmembrane helix</keyword>
<proteinExistence type="predicted"/>
<evidence type="ECO:0000313" key="2">
    <source>
        <dbReference type="EMBL" id="TMQ51920.1"/>
    </source>
</evidence>
<dbReference type="AlphaFoldDB" id="A0A538SKM1"/>
<dbReference type="GO" id="GO:0000030">
    <property type="term" value="F:mannosyltransferase activity"/>
    <property type="evidence" value="ECO:0007669"/>
    <property type="project" value="TreeGrafter"/>
</dbReference>
<organism evidence="2 3">
    <name type="scientific">Eiseniibacteriota bacterium</name>
    <dbReference type="NCBI Taxonomy" id="2212470"/>
    <lineage>
        <taxon>Bacteria</taxon>
        <taxon>Candidatus Eiseniibacteriota</taxon>
    </lineage>
</organism>
<reference evidence="2 3" key="1">
    <citation type="journal article" date="2019" name="Nat. Microbiol.">
        <title>Mediterranean grassland soil C-N compound turnover is dependent on rainfall and depth, and is mediated by genomically divergent microorganisms.</title>
        <authorList>
            <person name="Diamond S."/>
            <person name="Andeer P.F."/>
            <person name="Li Z."/>
            <person name="Crits-Christoph A."/>
            <person name="Burstein D."/>
            <person name="Anantharaman K."/>
            <person name="Lane K.R."/>
            <person name="Thomas B.C."/>
            <person name="Pan C."/>
            <person name="Northen T.R."/>
            <person name="Banfield J.F."/>
        </authorList>
    </citation>
    <scope>NUCLEOTIDE SEQUENCE [LARGE SCALE GENOMIC DNA]</scope>
    <source>
        <strain evidence="2">WS_2</strain>
    </source>
</reference>
<feature type="transmembrane region" description="Helical" evidence="1">
    <location>
        <begin position="147"/>
        <end position="173"/>
    </location>
</feature>
<gene>
    <name evidence="2" type="ORF">E6K72_09790</name>
</gene>
<feature type="transmembrane region" description="Helical" evidence="1">
    <location>
        <begin position="259"/>
        <end position="276"/>
    </location>
</feature>
<evidence type="ECO:0000256" key="1">
    <source>
        <dbReference type="SAM" id="Phobius"/>
    </source>
</evidence>
<dbReference type="EMBL" id="VBOS01000347">
    <property type="protein sequence ID" value="TMQ51920.1"/>
    <property type="molecule type" value="Genomic_DNA"/>
</dbReference>